<organism evidence="20">
    <name type="scientific">Kikihia muta</name>
    <dbReference type="NCBI Taxonomy" id="140081"/>
    <lineage>
        <taxon>Eukaryota</taxon>
        <taxon>Metazoa</taxon>
        <taxon>Ecdysozoa</taxon>
        <taxon>Arthropoda</taxon>
        <taxon>Hexapoda</taxon>
        <taxon>Insecta</taxon>
        <taxon>Pterygota</taxon>
        <taxon>Neoptera</taxon>
        <taxon>Paraneoptera</taxon>
        <taxon>Hemiptera</taxon>
        <taxon>Auchenorrhyncha</taxon>
        <taxon>Cicadoidea</taxon>
        <taxon>Cicadidae</taxon>
        <taxon>Cicadettinae</taxon>
        <taxon>Cicadettini</taxon>
        <taxon>Kikihia</taxon>
    </lineage>
</organism>
<evidence type="ECO:0000256" key="1">
    <source>
        <dbReference type="ARBA" id="ARBA00003257"/>
    </source>
</evidence>
<comment type="catalytic activity">
    <reaction evidence="16 17">
        <text>a ubiquinone + NADH + 5 H(+)(in) = a ubiquinol + NAD(+) + 4 H(+)(out)</text>
        <dbReference type="Rhea" id="RHEA:29091"/>
        <dbReference type="Rhea" id="RHEA-COMP:9565"/>
        <dbReference type="Rhea" id="RHEA-COMP:9566"/>
        <dbReference type="ChEBI" id="CHEBI:15378"/>
        <dbReference type="ChEBI" id="CHEBI:16389"/>
        <dbReference type="ChEBI" id="CHEBI:17976"/>
        <dbReference type="ChEBI" id="CHEBI:57540"/>
        <dbReference type="ChEBI" id="CHEBI:57945"/>
        <dbReference type="EC" id="7.1.1.2"/>
    </reaction>
</comment>
<feature type="transmembrane region" description="Helical" evidence="17">
    <location>
        <begin position="7"/>
        <end position="34"/>
    </location>
</feature>
<keyword evidence="14 17" id="KW-0496">Mitochondrion</keyword>
<comment type="function">
    <text evidence="17">Core subunit of the mitochondrial membrane respiratory chain NADH dehydrogenase (Complex I) which catalyzes electron transfer from NADH through the respiratory chain, using ubiquinone as an electron acceptor. Essential for the catalytic activity and assembly of complex I.</text>
</comment>
<evidence type="ECO:0000256" key="11">
    <source>
        <dbReference type="ARBA" id="ARBA00022989"/>
    </source>
</evidence>
<feature type="transmembrane region" description="Helical" evidence="17">
    <location>
        <begin position="81"/>
        <end position="98"/>
    </location>
</feature>
<dbReference type="InterPro" id="IPR003918">
    <property type="entry name" value="NADH_UbQ_OxRdtase"/>
</dbReference>
<feature type="transmembrane region" description="Helical" evidence="17">
    <location>
        <begin position="104"/>
        <end position="125"/>
    </location>
</feature>
<evidence type="ECO:0000256" key="17">
    <source>
        <dbReference type="RuleBase" id="RU003297"/>
    </source>
</evidence>
<dbReference type="GO" id="GO:0008137">
    <property type="term" value="F:NADH dehydrogenase (ubiquinone) activity"/>
    <property type="evidence" value="ECO:0007669"/>
    <property type="project" value="UniProtKB-UniRule"/>
</dbReference>
<keyword evidence="9" id="KW-1278">Translocase</keyword>
<dbReference type="PANTHER" id="PTHR43507">
    <property type="entry name" value="NADH-UBIQUINONE OXIDOREDUCTASE CHAIN 4"/>
    <property type="match status" value="1"/>
</dbReference>
<evidence type="ECO:0000256" key="5">
    <source>
        <dbReference type="ARBA" id="ARBA00021006"/>
    </source>
</evidence>
<evidence type="ECO:0000256" key="10">
    <source>
        <dbReference type="ARBA" id="ARBA00022982"/>
    </source>
</evidence>
<dbReference type="GO" id="GO:0048039">
    <property type="term" value="F:ubiquinone binding"/>
    <property type="evidence" value="ECO:0007669"/>
    <property type="project" value="TreeGrafter"/>
</dbReference>
<evidence type="ECO:0000256" key="9">
    <source>
        <dbReference type="ARBA" id="ARBA00022967"/>
    </source>
</evidence>
<sequence length="435" mass="50529">MLKLVFFCFMLTLLIYNSWILMNMIIVLMIMFLIFMNKNLYMLGYNFYIDEMSYGLIILSIWISFLMIVSSPMYKHNSNMLFFLFLVLWLMIFLIISFSTSSIMVFYICFESSLIPIMIIIMGWGYQPERIDASYYLLFYTLFASLPMLMSIFFLYKNNMTSIFMLMSCSVNIYIYFGMMMAFLIKMPLFMFHFWLPKAHVEAPVSGSMILASILLKLGGYGLIRMMYIIPSYFYKFGFMWISISMIGSILISILCMIQIDIKSMIAYSSVAHMGLVISGIMTMSNWGMCGSYYMMIGHGLCSSGLFCLANMLYERTNSRSLLINKGMLTFMPSMSLLWFLMSASNMSCPPTINLAGEIMIINSLMSWNMLMMILLILSSFLSACYSLYMFSFTQHGMFFSSLFSFNSGSVREFFLIMMHWIPLNLIILKLNILM</sequence>
<dbReference type="GO" id="GO:0042773">
    <property type="term" value="P:ATP synthesis coupled electron transport"/>
    <property type="evidence" value="ECO:0007669"/>
    <property type="project" value="InterPro"/>
</dbReference>
<evidence type="ECO:0000256" key="8">
    <source>
        <dbReference type="ARBA" id="ARBA00022692"/>
    </source>
</evidence>
<keyword evidence="6 17" id="KW-0813">Transport</keyword>
<dbReference type="PANTHER" id="PTHR43507:SF20">
    <property type="entry name" value="NADH-UBIQUINONE OXIDOREDUCTASE CHAIN 4"/>
    <property type="match status" value="1"/>
</dbReference>
<evidence type="ECO:0000313" key="20">
    <source>
        <dbReference type="EMBL" id="AWV83453.1"/>
    </source>
</evidence>
<keyword evidence="7 17" id="KW-0679">Respiratory chain</keyword>
<keyword evidence="8 17" id="KW-0812">Transmembrane</keyword>
<keyword evidence="15 17" id="KW-0472">Membrane</keyword>
<gene>
    <name evidence="20" type="primary">nad4</name>
</gene>
<evidence type="ECO:0000256" key="15">
    <source>
        <dbReference type="ARBA" id="ARBA00023136"/>
    </source>
</evidence>
<dbReference type="InterPro" id="IPR001750">
    <property type="entry name" value="ND/Mrp_TM"/>
</dbReference>
<evidence type="ECO:0000256" key="7">
    <source>
        <dbReference type="ARBA" id="ARBA00022660"/>
    </source>
</evidence>
<feature type="transmembrane region" description="Helical" evidence="17">
    <location>
        <begin position="205"/>
        <end position="228"/>
    </location>
</feature>
<feature type="transmembrane region" description="Helical" evidence="17">
    <location>
        <begin position="323"/>
        <end position="342"/>
    </location>
</feature>
<dbReference type="EMBL" id="MG737737">
    <property type="protein sequence ID" value="AWV83453.1"/>
    <property type="molecule type" value="Genomic_DNA"/>
</dbReference>
<geneLocation type="mitochondrion" evidence="20"/>
<feature type="transmembrane region" description="Helical" evidence="17">
    <location>
        <begin position="370"/>
        <end position="393"/>
    </location>
</feature>
<feature type="transmembrane region" description="Helical" evidence="17">
    <location>
        <begin position="265"/>
        <end position="287"/>
    </location>
</feature>
<feature type="transmembrane region" description="Helical" evidence="17">
    <location>
        <begin position="293"/>
        <end position="314"/>
    </location>
</feature>
<dbReference type="InterPro" id="IPR000260">
    <property type="entry name" value="NADH4_N"/>
</dbReference>
<evidence type="ECO:0000256" key="12">
    <source>
        <dbReference type="ARBA" id="ARBA00023027"/>
    </source>
</evidence>
<comment type="subcellular location">
    <subcellularLocation>
        <location evidence="2 17">Mitochondrion membrane</location>
        <topology evidence="2 17">Multi-pass membrane protein</topology>
    </subcellularLocation>
</comment>
<dbReference type="PRINTS" id="PR01437">
    <property type="entry name" value="NUOXDRDTASE4"/>
</dbReference>
<feature type="transmembrane region" description="Helical" evidence="17">
    <location>
        <begin position="414"/>
        <end position="433"/>
    </location>
</feature>
<evidence type="ECO:0000259" key="19">
    <source>
        <dbReference type="Pfam" id="PF01059"/>
    </source>
</evidence>
<dbReference type="Pfam" id="PF00361">
    <property type="entry name" value="Proton_antipo_M"/>
    <property type="match status" value="1"/>
</dbReference>
<reference evidence="20" key="1">
    <citation type="journal article" date="2018" name="J. Hered.">
        <title>One hundred mitochondrial genomes of cicadas.</title>
        <authorList>
            <person name="Lukasik P."/>
            <person name="Chong R.A."/>
            <person name="Nazario K."/>
            <person name="Matsuura Y."/>
            <person name="Bublitz D."/>
            <person name="Campbell M.A."/>
            <person name="Meyer M."/>
            <person name="Van Leuven J.T."/>
            <person name="Pessacq P."/>
            <person name="Veloso C."/>
            <person name="Simon C."/>
            <person name="McCutcheon J.P."/>
        </authorList>
    </citation>
    <scope>NUCLEOTIDE SEQUENCE</scope>
    <source>
        <strain evidence="20">KIKMUT</strain>
        <tissue evidence="20">Bacteriome</tissue>
    </source>
</reference>
<dbReference type="EC" id="7.1.1.2" evidence="4 17"/>
<dbReference type="GO" id="GO:0031966">
    <property type="term" value="C:mitochondrial membrane"/>
    <property type="evidence" value="ECO:0007669"/>
    <property type="project" value="UniProtKB-SubCell"/>
</dbReference>
<evidence type="ECO:0000256" key="6">
    <source>
        <dbReference type="ARBA" id="ARBA00022448"/>
    </source>
</evidence>
<name>A0A3Q8GAC5_9HEMI</name>
<keyword evidence="11 17" id="KW-1133">Transmembrane helix</keyword>
<comment type="function">
    <text evidence="1">Core subunit of the mitochondrial membrane respiratory chain NADH dehydrogenase (Complex I) that is believed to belong to the minimal assembly required for catalysis. Complex I functions in the transfer of electrons from NADH to the respiratory chain. The immediate electron acceptor for the enzyme is believed to be ubiquinone.</text>
</comment>
<comment type="similarity">
    <text evidence="3 17">Belongs to the complex I subunit 4 family.</text>
</comment>
<keyword evidence="13 17" id="KW-0830">Ubiquinone</keyword>
<dbReference type="GO" id="GO:0015990">
    <property type="term" value="P:electron transport coupled proton transport"/>
    <property type="evidence" value="ECO:0007669"/>
    <property type="project" value="TreeGrafter"/>
</dbReference>
<keyword evidence="10 17" id="KW-0249">Electron transport</keyword>
<dbReference type="Pfam" id="PF01059">
    <property type="entry name" value="Oxidored_q5_N"/>
    <property type="match status" value="1"/>
</dbReference>
<feature type="domain" description="NADH:quinone oxidoreductase/Mrp antiporter transmembrane" evidence="18">
    <location>
        <begin position="102"/>
        <end position="382"/>
    </location>
</feature>
<evidence type="ECO:0000256" key="2">
    <source>
        <dbReference type="ARBA" id="ARBA00004225"/>
    </source>
</evidence>
<protein>
    <recommendedName>
        <fullName evidence="5 17">NADH-ubiquinone oxidoreductase chain 4</fullName>
        <ecNumber evidence="4 17">7.1.1.2</ecNumber>
    </recommendedName>
</protein>
<feature type="transmembrane region" description="Helical" evidence="17">
    <location>
        <begin position="54"/>
        <end position="74"/>
    </location>
</feature>
<keyword evidence="12 17" id="KW-0520">NAD</keyword>
<dbReference type="GO" id="GO:0003954">
    <property type="term" value="F:NADH dehydrogenase activity"/>
    <property type="evidence" value="ECO:0007669"/>
    <property type="project" value="TreeGrafter"/>
</dbReference>
<accession>A0A3Q8GAC5</accession>
<evidence type="ECO:0000256" key="13">
    <source>
        <dbReference type="ARBA" id="ARBA00023075"/>
    </source>
</evidence>
<evidence type="ECO:0000256" key="4">
    <source>
        <dbReference type="ARBA" id="ARBA00012944"/>
    </source>
</evidence>
<feature type="domain" description="NADH:ubiquinone oxidoreductase chain 4 N-terminal" evidence="19">
    <location>
        <begin position="1"/>
        <end position="96"/>
    </location>
</feature>
<evidence type="ECO:0000259" key="18">
    <source>
        <dbReference type="Pfam" id="PF00361"/>
    </source>
</evidence>
<proteinExistence type="inferred from homology"/>
<evidence type="ECO:0000256" key="16">
    <source>
        <dbReference type="ARBA" id="ARBA00049551"/>
    </source>
</evidence>
<dbReference type="AlphaFoldDB" id="A0A3Q8GAC5"/>
<evidence type="ECO:0000256" key="14">
    <source>
        <dbReference type="ARBA" id="ARBA00023128"/>
    </source>
</evidence>
<feature type="transmembrane region" description="Helical" evidence="17">
    <location>
        <begin position="137"/>
        <end position="156"/>
    </location>
</feature>
<evidence type="ECO:0000256" key="3">
    <source>
        <dbReference type="ARBA" id="ARBA00009025"/>
    </source>
</evidence>
<feature type="transmembrane region" description="Helical" evidence="17">
    <location>
        <begin position="234"/>
        <end position="258"/>
    </location>
</feature>